<proteinExistence type="predicted"/>
<dbReference type="EMBL" id="SLZU01000022">
    <property type="protein sequence ID" value="TCS59096.1"/>
    <property type="molecule type" value="Genomic_DNA"/>
</dbReference>
<gene>
    <name evidence="1" type="ORF">EDD52_12255</name>
</gene>
<sequence>MLTQKFSVAMRNDFARGPFHRPAHLTAFALEWLIVERNGDFLAISDAGGLTPEQAKDINHPAPSDLQRNNTLVGTLIDMEPDTGVEVYLFSQFPIPAPVTIGRQFFPGEGYARLCAQDGKIAVSAHGRHFHIPGPTGGLANGGEPPNLTSGLNWHFDAEQRAWSGETFN</sequence>
<organism evidence="1 2">
    <name type="scientific">Primorskyibacter sedentarius</name>
    <dbReference type="NCBI Taxonomy" id="745311"/>
    <lineage>
        <taxon>Bacteria</taxon>
        <taxon>Pseudomonadati</taxon>
        <taxon>Pseudomonadota</taxon>
        <taxon>Alphaproteobacteria</taxon>
        <taxon>Rhodobacterales</taxon>
        <taxon>Roseobacteraceae</taxon>
        <taxon>Primorskyibacter</taxon>
    </lineage>
</organism>
<dbReference type="OrthoDB" id="8224631at2"/>
<accession>A0A4R3J594</accession>
<keyword evidence="2" id="KW-1185">Reference proteome</keyword>
<dbReference type="AlphaFoldDB" id="A0A4R3J594"/>
<evidence type="ECO:0000313" key="2">
    <source>
        <dbReference type="Proteomes" id="UP000295696"/>
    </source>
</evidence>
<dbReference type="Proteomes" id="UP000295696">
    <property type="component" value="Unassembled WGS sequence"/>
</dbReference>
<protein>
    <submittedName>
        <fullName evidence="1">Uncharacterized protein</fullName>
    </submittedName>
</protein>
<reference evidence="1 2" key="1">
    <citation type="submission" date="2019-03" db="EMBL/GenBank/DDBJ databases">
        <title>Genomic Encyclopedia of Type Strains, Phase IV (KMG-IV): sequencing the most valuable type-strain genomes for metagenomic binning, comparative biology and taxonomic classification.</title>
        <authorList>
            <person name="Goeker M."/>
        </authorList>
    </citation>
    <scope>NUCLEOTIDE SEQUENCE [LARGE SCALE GENOMIC DNA]</scope>
    <source>
        <strain evidence="1 2">DSM 104836</strain>
    </source>
</reference>
<dbReference type="RefSeq" id="WP_132248247.1">
    <property type="nucleotide sequence ID" value="NZ_SLZU01000022.1"/>
</dbReference>
<name>A0A4R3J594_9RHOB</name>
<comment type="caution">
    <text evidence="1">The sequence shown here is derived from an EMBL/GenBank/DDBJ whole genome shotgun (WGS) entry which is preliminary data.</text>
</comment>
<evidence type="ECO:0000313" key="1">
    <source>
        <dbReference type="EMBL" id="TCS59096.1"/>
    </source>
</evidence>